<evidence type="ECO:0000313" key="2">
    <source>
        <dbReference type="EMBL" id="GAH04980.1"/>
    </source>
</evidence>
<dbReference type="Gene3D" id="3.90.550.10">
    <property type="entry name" value="Spore Coat Polysaccharide Biosynthesis Protein SpsA, Chain A"/>
    <property type="match status" value="1"/>
</dbReference>
<proteinExistence type="predicted"/>
<sequence length="113" mass="13040">MTPTKTISKPKAKPKPKKIMLHSRHGFPMTPHRTQTTRLTTLRSKPKIKVKPKRSKPKIKVKPKFPIVHRKKSVKGKDLVSILILNYNTIEVLQPCVRSILKHTVHPYELIVV</sequence>
<name>X1D9M8_9ZZZZ</name>
<dbReference type="EMBL" id="BART01020624">
    <property type="protein sequence ID" value="GAH04980.1"/>
    <property type="molecule type" value="Genomic_DNA"/>
</dbReference>
<dbReference type="AlphaFoldDB" id="X1D9M8"/>
<accession>X1D9M8</accession>
<dbReference type="SUPFAM" id="SSF53448">
    <property type="entry name" value="Nucleotide-diphospho-sugar transferases"/>
    <property type="match status" value="1"/>
</dbReference>
<reference evidence="2" key="1">
    <citation type="journal article" date="2014" name="Front. Microbiol.">
        <title>High frequency of phylogenetically diverse reductive dehalogenase-homologous genes in deep subseafloor sedimentary metagenomes.</title>
        <authorList>
            <person name="Kawai M."/>
            <person name="Futagami T."/>
            <person name="Toyoda A."/>
            <person name="Takaki Y."/>
            <person name="Nishi S."/>
            <person name="Hori S."/>
            <person name="Arai W."/>
            <person name="Tsubouchi T."/>
            <person name="Morono Y."/>
            <person name="Uchiyama I."/>
            <person name="Ito T."/>
            <person name="Fujiyama A."/>
            <person name="Inagaki F."/>
            <person name="Takami H."/>
        </authorList>
    </citation>
    <scope>NUCLEOTIDE SEQUENCE</scope>
    <source>
        <strain evidence="2">Expedition CK06-06</strain>
    </source>
</reference>
<dbReference type="InterPro" id="IPR029044">
    <property type="entry name" value="Nucleotide-diphossugar_trans"/>
</dbReference>
<comment type="caution">
    <text evidence="2">The sequence shown here is derived from an EMBL/GenBank/DDBJ whole genome shotgun (WGS) entry which is preliminary data.</text>
</comment>
<evidence type="ECO:0000256" key="1">
    <source>
        <dbReference type="SAM" id="MobiDB-lite"/>
    </source>
</evidence>
<feature type="compositionally biased region" description="Basic residues" evidence="1">
    <location>
        <begin position="8"/>
        <end position="25"/>
    </location>
</feature>
<organism evidence="2">
    <name type="scientific">marine sediment metagenome</name>
    <dbReference type="NCBI Taxonomy" id="412755"/>
    <lineage>
        <taxon>unclassified sequences</taxon>
        <taxon>metagenomes</taxon>
        <taxon>ecological metagenomes</taxon>
    </lineage>
</organism>
<gene>
    <name evidence="2" type="ORF">S01H4_38264</name>
</gene>
<feature type="region of interest" description="Disordered" evidence="1">
    <location>
        <begin position="1"/>
        <end position="34"/>
    </location>
</feature>
<protein>
    <submittedName>
        <fullName evidence="2">Uncharacterized protein</fullName>
    </submittedName>
</protein>
<feature type="non-terminal residue" evidence="2">
    <location>
        <position position="113"/>
    </location>
</feature>